<protein>
    <submittedName>
        <fullName evidence="7">Uncharacterized protein</fullName>
    </submittedName>
</protein>
<sequence>MATVQQSSQVSEFYLACRNDDVDTLKKYLLTFKGTIDDLNPLEPSVNSTPLHAASFYGHKDIVRILLEHGCDRSKVNAYGLTAYEEAANDEIRQLFKRCYAPNCSQRFQEESTEDCFDFVKRPKQIKKENPIPAAKSHSKTPKHQPLQTFRTKTEKKLEIGYATTSITMCQSRFGRFITNKLRSDAPMSLETMSNRLQDILDRELIANQDPESSKANQLLKNFSIDNPTERTKHLIRLYTLETRFYRFLRQNPMPLALPLYIELQNLKDRFFQGQSYRGARMTDDEIVTYESAARNQGSFLQSKIFSSTSLLRSTAEDFADAANKASDNIRKNRVLFIFDFPQPCDQAINLSRISDSQPCLSEFEDEAEVLILPWALFQVEGVHKESPTSYTINLTNVILPHNNLFSSFKWILKHPKGSINRLNEHFPERKPEFTILFLQAMADIRYSSIEEDFNYGSNVASCHVYIRMQFLRKVYSIVAVQLCFVAIVSSVIISLENVKLFFQNNPGFVLLLLLATMVSLFALYINRLEYPINFALLGIFTLFESLTIGTVVSFFDKILVIQAVIITAAIVIGLTIYTFQTKRDFSDMGAILYVLLCAVIAGGLIQIIVGSSFMELALALSGALVFSLYLVYDTQQIMRKTSPEEYIDAAVQIYLDITRLFIETLRLLEAMRRD</sequence>
<dbReference type="PROSITE" id="PS50088">
    <property type="entry name" value="ANK_REPEAT"/>
    <property type="match status" value="1"/>
</dbReference>
<dbReference type="Proteomes" id="UP000663848">
    <property type="component" value="Unassembled WGS sequence"/>
</dbReference>
<feature type="repeat" description="ANK" evidence="5">
    <location>
        <begin position="46"/>
        <end position="78"/>
    </location>
</feature>
<dbReference type="SUPFAM" id="SSF48403">
    <property type="entry name" value="Ankyrin repeat"/>
    <property type="match status" value="1"/>
</dbReference>
<feature type="transmembrane region" description="Helical" evidence="6">
    <location>
        <begin position="508"/>
        <end position="526"/>
    </location>
</feature>
<dbReference type="GO" id="GO:0016020">
    <property type="term" value="C:membrane"/>
    <property type="evidence" value="ECO:0007669"/>
    <property type="project" value="UniProtKB-SubCell"/>
</dbReference>
<feature type="transmembrane region" description="Helical" evidence="6">
    <location>
        <begin position="559"/>
        <end position="580"/>
    </location>
</feature>
<evidence type="ECO:0000256" key="6">
    <source>
        <dbReference type="SAM" id="Phobius"/>
    </source>
</evidence>
<evidence type="ECO:0000313" key="9">
    <source>
        <dbReference type="Proteomes" id="UP000663851"/>
    </source>
</evidence>
<dbReference type="Pfam" id="PF01027">
    <property type="entry name" value="Bax1-I"/>
    <property type="match status" value="1"/>
</dbReference>
<dbReference type="Proteomes" id="UP000663851">
    <property type="component" value="Unassembled WGS sequence"/>
</dbReference>
<dbReference type="InterPro" id="IPR006214">
    <property type="entry name" value="Bax_inhibitor_1-related"/>
</dbReference>
<gene>
    <name evidence="7" type="ORF">HFQ381_LOCUS13472</name>
    <name evidence="8" type="ORF">QYT958_LOCUS18766</name>
</gene>
<dbReference type="PANTHER" id="PTHR23291:SF50">
    <property type="entry name" value="PROTEIN LIFEGUARD 4"/>
    <property type="match status" value="1"/>
</dbReference>
<proteinExistence type="predicted"/>
<dbReference type="EMBL" id="CAJOBO010000850">
    <property type="protein sequence ID" value="CAF4299801.1"/>
    <property type="molecule type" value="Genomic_DNA"/>
</dbReference>
<comment type="subcellular location">
    <subcellularLocation>
        <location evidence="1">Membrane</location>
        <topology evidence="1">Multi-pass membrane protein</topology>
    </subcellularLocation>
</comment>
<evidence type="ECO:0000256" key="2">
    <source>
        <dbReference type="ARBA" id="ARBA00022692"/>
    </source>
</evidence>
<keyword evidence="3 6" id="KW-1133">Transmembrane helix</keyword>
<comment type="caution">
    <text evidence="7">The sequence shown here is derived from an EMBL/GenBank/DDBJ whole genome shotgun (WGS) entry which is preliminary data.</text>
</comment>
<organism evidence="7 9">
    <name type="scientific">Rotaria socialis</name>
    <dbReference type="NCBI Taxonomy" id="392032"/>
    <lineage>
        <taxon>Eukaryota</taxon>
        <taxon>Metazoa</taxon>
        <taxon>Spiralia</taxon>
        <taxon>Gnathifera</taxon>
        <taxon>Rotifera</taxon>
        <taxon>Eurotatoria</taxon>
        <taxon>Bdelloidea</taxon>
        <taxon>Philodinida</taxon>
        <taxon>Philodinidae</taxon>
        <taxon>Rotaria</taxon>
    </lineage>
</organism>
<keyword evidence="4 6" id="KW-0472">Membrane</keyword>
<feature type="transmembrane region" description="Helical" evidence="6">
    <location>
        <begin position="617"/>
        <end position="633"/>
    </location>
</feature>
<dbReference type="Gene3D" id="1.25.40.20">
    <property type="entry name" value="Ankyrin repeat-containing domain"/>
    <property type="match status" value="1"/>
</dbReference>
<dbReference type="SMART" id="SM00248">
    <property type="entry name" value="ANK"/>
    <property type="match status" value="2"/>
</dbReference>
<reference evidence="7" key="1">
    <citation type="submission" date="2021-02" db="EMBL/GenBank/DDBJ databases">
        <authorList>
            <person name="Nowell W R."/>
        </authorList>
    </citation>
    <scope>NUCLEOTIDE SEQUENCE</scope>
</reference>
<evidence type="ECO:0000313" key="8">
    <source>
        <dbReference type="EMBL" id="CAF4717726.1"/>
    </source>
</evidence>
<feature type="transmembrane region" description="Helical" evidence="6">
    <location>
        <begin position="475"/>
        <end position="496"/>
    </location>
</feature>
<evidence type="ECO:0000256" key="3">
    <source>
        <dbReference type="ARBA" id="ARBA00022989"/>
    </source>
</evidence>
<dbReference type="PROSITE" id="PS50297">
    <property type="entry name" value="ANK_REP_REGION"/>
    <property type="match status" value="1"/>
</dbReference>
<dbReference type="InterPro" id="IPR002110">
    <property type="entry name" value="Ankyrin_rpt"/>
</dbReference>
<keyword evidence="5" id="KW-0040">ANK repeat</keyword>
<dbReference type="PANTHER" id="PTHR23291">
    <property type="entry name" value="BAX INHIBITOR-RELATED"/>
    <property type="match status" value="1"/>
</dbReference>
<evidence type="ECO:0000256" key="4">
    <source>
        <dbReference type="ARBA" id="ARBA00023136"/>
    </source>
</evidence>
<feature type="transmembrane region" description="Helical" evidence="6">
    <location>
        <begin position="592"/>
        <end position="611"/>
    </location>
</feature>
<accession>A0A820HXS5</accession>
<evidence type="ECO:0000256" key="1">
    <source>
        <dbReference type="ARBA" id="ARBA00004141"/>
    </source>
</evidence>
<evidence type="ECO:0000256" key="5">
    <source>
        <dbReference type="PROSITE-ProRule" id="PRU00023"/>
    </source>
</evidence>
<dbReference type="AlphaFoldDB" id="A0A820HXS5"/>
<dbReference type="CDD" id="cd10429">
    <property type="entry name" value="GAAP_like"/>
    <property type="match status" value="1"/>
</dbReference>
<dbReference type="Pfam" id="PF12796">
    <property type="entry name" value="Ank_2"/>
    <property type="match status" value="1"/>
</dbReference>
<dbReference type="EMBL" id="CAJOBR010003007">
    <property type="protein sequence ID" value="CAF4717726.1"/>
    <property type="molecule type" value="Genomic_DNA"/>
</dbReference>
<dbReference type="Gene3D" id="3.90.176.10">
    <property type="entry name" value="Toxin ADP-ribosyltransferase, Chain A, domain 1"/>
    <property type="match status" value="1"/>
</dbReference>
<keyword evidence="2 6" id="KW-0812">Transmembrane</keyword>
<evidence type="ECO:0000313" key="7">
    <source>
        <dbReference type="EMBL" id="CAF4299801.1"/>
    </source>
</evidence>
<dbReference type="InterPro" id="IPR036770">
    <property type="entry name" value="Ankyrin_rpt-contain_sf"/>
</dbReference>
<name>A0A820HXS5_9BILA</name>
<feature type="transmembrane region" description="Helical" evidence="6">
    <location>
        <begin position="533"/>
        <end position="553"/>
    </location>
</feature>